<protein>
    <submittedName>
        <fullName evidence="2">Uncharacterized protein</fullName>
    </submittedName>
</protein>
<keyword evidence="3" id="KW-1185">Reference proteome</keyword>
<dbReference type="Proteomes" id="UP000419144">
    <property type="component" value="Unassembled WGS sequence"/>
</dbReference>
<feature type="compositionally biased region" description="Low complexity" evidence="1">
    <location>
        <begin position="477"/>
        <end position="486"/>
    </location>
</feature>
<feature type="compositionally biased region" description="Low complexity" evidence="1">
    <location>
        <begin position="508"/>
        <end position="524"/>
    </location>
</feature>
<evidence type="ECO:0000256" key="1">
    <source>
        <dbReference type="SAM" id="MobiDB-lite"/>
    </source>
</evidence>
<dbReference type="OrthoDB" id="267282at2759"/>
<accession>A0A640KM35</accession>
<name>A0A640KM35_LEITA</name>
<feature type="compositionally biased region" description="Basic and acidic residues" evidence="1">
    <location>
        <begin position="129"/>
        <end position="141"/>
    </location>
</feature>
<proteinExistence type="predicted"/>
<gene>
    <name evidence="2" type="ORF">LtaPh_2926800</name>
</gene>
<feature type="region of interest" description="Disordered" evidence="1">
    <location>
        <begin position="363"/>
        <end position="435"/>
    </location>
</feature>
<organism evidence="2 3">
    <name type="scientific">Leishmania tarentolae</name>
    <name type="common">Sauroleishmania tarentolae</name>
    <dbReference type="NCBI Taxonomy" id="5689"/>
    <lineage>
        <taxon>Eukaryota</taxon>
        <taxon>Discoba</taxon>
        <taxon>Euglenozoa</taxon>
        <taxon>Kinetoplastea</taxon>
        <taxon>Metakinetoplastina</taxon>
        <taxon>Trypanosomatida</taxon>
        <taxon>Trypanosomatidae</taxon>
        <taxon>Leishmaniinae</taxon>
        <taxon>Leishmania</taxon>
        <taxon>lizard Leishmania</taxon>
    </lineage>
</organism>
<sequence>MQRFSHFLIQDSDSEGAEEAALRANQLPHVAEGSSNGSTAHECTSKDTLQSLSRITENGAPTQERPPAPPLEHTIATDRSPISSLHEMLPTSLDSHRLDGPATCQDFLLLPSYQHADGSAAAEGTPRSQQRDAVEAEEHDSAQVSNATTVPLHAEEVVAPCKKKPFFFCRLFSICKRKKPSRASIRGSEAQSAQTSVAEASTNIVTQDSPVRVNAAKATEDYSERTLSVPVAPGAASSNHSSAHSSKANCAQLKEEEIEGGEASLLRSSNGPSADRFAGHPVPYAALRFNEAKNRSFNAVDAEAAEDGGASEYSTLLSPSALQGFDAAHKESGDLAMAAAESGDLQKPVAKELCAKRVKAVVRRRRSNPVKGSGDSAGSTILDNAPDDSENKQRSAHSAEAGLVKASETLSVPFGREMSSEAASSASSVKGKQLPPLSHRDVAALQSPTQTHSGSYTGSGSYSYSYGYSRSYSTSSSLASSLTSPSRNNSAQEAVASDFAQRESAQESSALSGVRSARGASSASKRSHKATSILLQDDELPLSMPAYRRRVLLDLRARERRDAEEAAREWRDLTFRPRIYNPYNNGFDTSLSGTADRSHSPFSESHGFPKHSSVYTFSEPSPGRYRIHRISPRLLQSRRAPQQPAPPSFKPVISQYAKDSVKPRFNVFERLYKPRSSSPPAPGDAYPHKPEISKLASELFTYHPSEGANTTPPRRSVFDRLYNMHRSRSSSPTWFPSRSAMPKPSFKPQITEMALQRSAMLPKESFGDRLYRNSRSPRCEHHSPFRTHDEFRGDYGTEHVMTNERSKDGSSWSSQSSFAVRDTATVSMDLNRCFSQTQATVEGM</sequence>
<dbReference type="VEuPathDB" id="TriTrypDB:LtaPh_2926800"/>
<comment type="caution">
    <text evidence="2">The sequence shown here is derived from an EMBL/GenBank/DDBJ whole genome shotgun (WGS) entry which is preliminary data.</text>
</comment>
<dbReference type="EMBL" id="BLBS01000041">
    <property type="protein sequence ID" value="GET90542.1"/>
    <property type="molecule type" value="Genomic_DNA"/>
</dbReference>
<feature type="region of interest" description="Disordered" evidence="1">
    <location>
        <begin position="118"/>
        <end position="147"/>
    </location>
</feature>
<feature type="region of interest" description="Disordered" evidence="1">
    <location>
        <begin position="1"/>
        <end position="75"/>
    </location>
</feature>
<feature type="region of interest" description="Disordered" evidence="1">
    <location>
        <begin position="477"/>
        <end position="530"/>
    </location>
</feature>
<reference evidence="2" key="1">
    <citation type="submission" date="2019-11" db="EMBL/GenBank/DDBJ databases">
        <title>Leishmania tarentolae CDS.</title>
        <authorList>
            <person name="Goto Y."/>
            <person name="Yamagishi J."/>
        </authorList>
    </citation>
    <scope>NUCLEOTIDE SEQUENCE [LARGE SCALE GENOMIC DNA]</scope>
    <source>
        <strain evidence="2">Parrot Tar II</strain>
    </source>
</reference>
<feature type="compositionally biased region" description="Polar residues" evidence="1">
    <location>
        <begin position="33"/>
        <end position="61"/>
    </location>
</feature>
<evidence type="ECO:0000313" key="2">
    <source>
        <dbReference type="EMBL" id="GET90542.1"/>
    </source>
</evidence>
<dbReference type="AlphaFoldDB" id="A0A640KM35"/>
<evidence type="ECO:0000313" key="3">
    <source>
        <dbReference type="Proteomes" id="UP000419144"/>
    </source>
</evidence>